<dbReference type="PROSITE" id="PS01124">
    <property type="entry name" value="HTH_ARAC_FAMILY_2"/>
    <property type="match status" value="1"/>
</dbReference>
<name>A0ABW5PIV0_9BACL</name>
<organism evidence="5 6">
    <name type="scientific">Paenibacillus gansuensis</name>
    <dbReference type="NCBI Taxonomy" id="306542"/>
    <lineage>
        <taxon>Bacteria</taxon>
        <taxon>Bacillati</taxon>
        <taxon>Bacillota</taxon>
        <taxon>Bacilli</taxon>
        <taxon>Bacillales</taxon>
        <taxon>Paenibacillaceae</taxon>
        <taxon>Paenibacillus</taxon>
    </lineage>
</organism>
<comment type="caution">
    <text evidence="5">The sequence shown here is derived from an EMBL/GenBank/DDBJ whole genome shotgun (WGS) entry which is preliminary data.</text>
</comment>
<evidence type="ECO:0000256" key="1">
    <source>
        <dbReference type="ARBA" id="ARBA00023015"/>
    </source>
</evidence>
<dbReference type="Pfam" id="PF12833">
    <property type="entry name" value="HTH_18"/>
    <property type="match status" value="1"/>
</dbReference>
<feature type="domain" description="HTH araC/xylS-type" evidence="4">
    <location>
        <begin position="164"/>
        <end position="265"/>
    </location>
</feature>
<keyword evidence="6" id="KW-1185">Reference proteome</keyword>
<keyword evidence="3" id="KW-0804">Transcription</keyword>
<reference evidence="6" key="1">
    <citation type="journal article" date="2019" name="Int. J. Syst. Evol. Microbiol.">
        <title>The Global Catalogue of Microorganisms (GCM) 10K type strain sequencing project: providing services to taxonomists for standard genome sequencing and annotation.</title>
        <authorList>
            <consortium name="The Broad Institute Genomics Platform"/>
            <consortium name="The Broad Institute Genome Sequencing Center for Infectious Disease"/>
            <person name="Wu L."/>
            <person name="Ma J."/>
        </authorList>
    </citation>
    <scope>NUCLEOTIDE SEQUENCE [LARGE SCALE GENOMIC DNA]</scope>
    <source>
        <strain evidence="6">KCTC 3950</strain>
    </source>
</reference>
<dbReference type="InterPro" id="IPR009057">
    <property type="entry name" value="Homeodomain-like_sf"/>
</dbReference>
<accession>A0ABW5PIV0</accession>
<dbReference type="InterPro" id="IPR050204">
    <property type="entry name" value="AraC_XylS_family_regulators"/>
</dbReference>
<sequence length="272" mass="31103">MVQRTGIPSMGILNLQGGEQNFRLMRYSPAETLKPFVLHYWTVSWDLKGLPPYDQHVVPNPCVNLVVERNRTAIYGPAKEKFSSRLSGKGCVFGVKFRPGGFYPFYRQPVSGWNGSPLPIHQALNINSDQLEALILHQTSEEHMVTEMERILINSMPGPDGMIERIHSIIEQIKHDRSLTKVDELCETLSMNKRTLQRLFEQYVGVSPKWVIQLYRLQNAAERLEAALTADWAGLSAELGYYDQSHFIKDFRTVIGQTPEEYVMGLQRKEGH</sequence>
<dbReference type="RefSeq" id="WP_377604332.1">
    <property type="nucleotide sequence ID" value="NZ_JBHUME010000009.1"/>
</dbReference>
<dbReference type="EMBL" id="JBHUME010000009">
    <property type="protein sequence ID" value="MFD2613977.1"/>
    <property type="molecule type" value="Genomic_DNA"/>
</dbReference>
<dbReference type="SMART" id="SM00342">
    <property type="entry name" value="HTH_ARAC"/>
    <property type="match status" value="1"/>
</dbReference>
<evidence type="ECO:0000256" key="2">
    <source>
        <dbReference type="ARBA" id="ARBA00023125"/>
    </source>
</evidence>
<keyword evidence="1" id="KW-0805">Transcription regulation</keyword>
<dbReference type="SUPFAM" id="SSF46689">
    <property type="entry name" value="Homeodomain-like"/>
    <property type="match status" value="1"/>
</dbReference>
<dbReference type="PANTHER" id="PTHR46796">
    <property type="entry name" value="HTH-TYPE TRANSCRIPTIONAL ACTIVATOR RHAS-RELATED"/>
    <property type="match status" value="1"/>
</dbReference>
<evidence type="ECO:0000313" key="6">
    <source>
        <dbReference type="Proteomes" id="UP001597541"/>
    </source>
</evidence>
<dbReference type="Pfam" id="PF20240">
    <property type="entry name" value="DUF6597"/>
    <property type="match status" value="1"/>
</dbReference>
<evidence type="ECO:0000313" key="5">
    <source>
        <dbReference type="EMBL" id="MFD2613977.1"/>
    </source>
</evidence>
<dbReference type="InterPro" id="IPR046532">
    <property type="entry name" value="DUF6597"/>
</dbReference>
<keyword evidence="2" id="KW-0238">DNA-binding</keyword>
<proteinExistence type="predicted"/>
<evidence type="ECO:0000256" key="3">
    <source>
        <dbReference type="ARBA" id="ARBA00023163"/>
    </source>
</evidence>
<evidence type="ECO:0000259" key="4">
    <source>
        <dbReference type="PROSITE" id="PS01124"/>
    </source>
</evidence>
<protein>
    <submittedName>
        <fullName evidence="5">DUF6597 domain-containing transcriptional factor</fullName>
    </submittedName>
</protein>
<dbReference type="InterPro" id="IPR018060">
    <property type="entry name" value="HTH_AraC"/>
</dbReference>
<dbReference type="Proteomes" id="UP001597541">
    <property type="component" value="Unassembled WGS sequence"/>
</dbReference>
<gene>
    <name evidence="5" type="ORF">ACFSUF_16295</name>
</gene>
<dbReference type="Gene3D" id="1.10.10.60">
    <property type="entry name" value="Homeodomain-like"/>
    <property type="match status" value="1"/>
</dbReference>